<dbReference type="RefSeq" id="XP_066666648.1">
    <property type="nucleotide sequence ID" value="XM_066814686.1"/>
</dbReference>
<sequence length="434" mass="48014">MELYTVVFEFLTEIFTQWSKSSWKRFVKSFDEQAFNGLFAEKRKRIKSIENRMRQHADGAHMQADLAFQRDTGQRLSEMQLQVQTLTQVIQKLGIDVQSVFESKFKQIPYRSADDPLDRLSEPPLVDWAVSSVAEDRVPAEPIPKDTAIPTNQITDNKATGANCCTVSDVLGLLEPIAEQYNKRMQELVGLTSTALKVAVDIQIKRHLNSWTSSLASNGIWIQGPHNVPYPNQNMLTAACLVGLANNAKIPCISYFGSLQSRDSRGIYPSPPKILLNMIKSFIVQLLLLQEDPDMKFNFALSDVEQLMGPMSNDVDATLNLLHVLRALVPPYLLCVINSVQVLEDRSDEAHTQSLRKVLRAVINLGQPQPPLPGEAEGAAKTVKVCFTSDGHTDVLAAAVEAGLAEKVAYDTEDDSGEGEKLGSLWDDEAGSDG</sequence>
<dbReference type="EMBL" id="JAQQWN010000007">
    <property type="protein sequence ID" value="KAK8075708.1"/>
    <property type="molecule type" value="Genomic_DNA"/>
</dbReference>
<comment type="caution">
    <text evidence="2">The sequence shown here is derived from an EMBL/GenBank/DDBJ whole genome shotgun (WGS) entry which is preliminary data.</text>
</comment>
<organism evidence="2 3">
    <name type="scientific">Apiospora hydei</name>
    <dbReference type="NCBI Taxonomy" id="1337664"/>
    <lineage>
        <taxon>Eukaryota</taxon>
        <taxon>Fungi</taxon>
        <taxon>Dikarya</taxon>
        <taxon>Ascomycota</taxon>
        <taxon>Pezizomycotina</taxon>
        <taxon>Sordariomycetes</taxon>
        <taxon>Xylariomycetidae</taxon>
        <taxon>Amphisphaeriales</taxon>
        <taxon>Apiosporaceae</taxon>
        <taxon>Apiospora</taxon>
    </lineage>
</organism>
<reference evidence="2 3" key="1">
    <citation type="submission" date="2023-01" db="EMBL/GenBank/DDBJ databases">
        <title>Analysis of 21 Apiospora genomes using comparative genomics revels a genus with tremendous synthesis potential of carbohydrate active enzymes and secondary metabolites.</title>
        <authorList>
            <person name="Sorensen T."/>
        </authorList>
    </citation>
    <scope>NUCLEOTIDE SEQUENCE [LARGE SCALE GENOMIC DNA]</scope>
    <source>
        <strain evidence="2 3">CBS 114990</strain>
    </source>
</reference>
<dbReference type="GeneID" id="92047746"/>
<evidence type="ECO:0000256" key="1">
    <source>
        <dbReference type="SAM" id="MobiDB-lite"/>
    </source>
</evidence>
<evidence type="ECO:0000313" key="3">
    <source>
        <dbReference type="Proteomes" id="UP001433268"/>
    </source>
</evidence>
<feature type="region of interest" description="Disordered" evidence="1">
    <location>
        <begin position="410"/>
        <end position="434"/>
    </location>
</feature>
<proteinExistence type="predicted"/>
<evidence type="ECO:0000313" key="2">
    <source>
        <dbReference type="EMBL" id="KAK8075708.1"/>
    </source>
</evidence>
<protein>
    <submittedName>
        <fullName evidence="2">Uncharacterized protein</fullName>
    </submittedName>
</protein>
<keyword evidence="3" id="KW-1185">Reference proteome</keyword>
<dbReference type="Proteomes" id="UP001433268">
    <property type="component" value="Unassembled WGS sequence"/>
</dbReference>
<gene>
    <name evidence="2" type="ORF">PG997_010371</name>
</gene>
<name>A0ABR1W0S4_9PEZI</name>
<accession>A0ABR1W0S4</accession>